<comment type="caution">
    <text evidence="2">The sequence shown here is derived from an EMBL/GenBank/DDBJ whole genome shotgun (WGS) entry which is preliminary data.</text>
</comment>
<proteinExistence type="predicted"/>
<accession>A0A6B3QUN1</accession>
<name>A0A6B3QUN1_STRTE</name>
<evidence type="ECO:0000313" key="1">
    <source>
        <dbReference type="EMBL" id="MFI0576974.1"/>
    </source>
</evidence>
<sequence>MDGIPGTTTLAGTWSEHLTVEGQSYTSTLRFTENGRAMILAGPRPGSVGAGYWNRTGPDTFSFRIVELEFDENGLFSGWVDIEQAGILSGDTFACSGISHVHDANDRLMASVRAEGRSTRI</sequence>
<reference evidence="2" key="1">
    <citation type="journal article" date="2020" name="Microorganisms">
        <title>Isolation, Genomic and Metabolomic Characterization of Streptomyces tendae VITAKN with Quorum Sensing Inhibitory Activity from Southern India.</title>
        <authorList>
            <person name="Ishaque N.M."/>
            <person name="Burgsdorf I."/>
            <person name="Limlingan Malit J.J."/>
            <person name="Saha S."/>
            <person name="Teta R."/>
            <person name="Ewe D."/>
            <person name="Kannabiran K."/>
            <person name="Hrouzek P."/>
            <person name="Steindler L."/>
            <person name="Costantino V."/>
            <person name="Saurav K."/>
        </authorList>
    </citation>
    <scope>NUCLEOTIDE SEQUENCE</scope>
    <source>
        <strain evidence="2">VITAKN</strain>
    </source>
</reference>
<gene>
    <name evidence="1" type="ORF">ACH3YB_35695</name>
    <name evidence="2" type="ORF">GUR47_25380</name>
</gene>
<organism evidence="2">
    <name type="scientific">Streptomyces tendae</name>
    <dbReference type="NCBI Taxonomy" id="1932"/>
    <lineage>
        <taxon>Bacteria</taxon>
        <taxon>Bacillati</taxon>
        <taxon>Actinomycetota</taxon>
        <taxon>Actinomycetes</taxon>
        <taxon>Kitasatosporales</taxon>
        <taxon>Streptomycetaceae</taxon>
        <taxon>Streptomyces</taxon>
    </lineage>
</organism>
<dbReference type="RefSeq" id="WP_161378547.1">
    <property type="nucleotide sequence ID" value="NZ_JAAIFS010000005.1"/>
</dbReference>
<evidence type="ECO:0000313" key="2">
    <source>
        <dbReference type="EMBL" id="NEV89961.1"/>
    </source>
</evidence>
<dbReference type="EMBL" id="JAAIFS010000005">
    <property type="protein sequence ID" value="NEV89961.1"/>
    <property type="molecule type" value="Genomic_DNA"/>
</dbReference>
<keyword evidence="3" id="KW-1185">Reference proteome</keyword>
<dbReference type="Proteomes" id="UP001610810">
    <property type="component" value="Unassembled WGS sequence"/>
</dbReference>
<reference evidence="1 3" key="2">
    <citation type="submission" date="2024-10" db="EMBL/GenBank/DDBJ databases">
        <authorList>
            <person name="Wannawong T."/>
            <person name="Kuncharoen N."/>
            <person name="Mhuantong W."/>
        </authorList>
    </citation>
    <scope>NUCLEOTIDE SEQUENCE [LARGE SCALE GENOMIC DNA]</scope>
    <source>
        <strain evidence="1 3">CALK1-4</strain>
    </source>
</reference>
<protein>
    <submittedName>
        <fullName evidence="2">Uncharacterized protein</fullName>
    </submittedName>
</protein>
<evidence type="ECO:0000313" key="3">
    <source>
        <dbReference type="Proteomes" id="UP001610810"/>
    </source>
</evidence>
<dbReference type="AlphaFoldDB" id="A0A6B3QUN1"/>
<dbReference type="EMBL" id="JBIQWK010000015">
    <property type="protein sequence ID" value="MFI0576974.1"/>
    <property type="molecule type" value="Genomic_DNA"/>
</dbReference>